<dbReference type="Proteomes" id="UP000283569">
    <property type="component" value="Unassembled WGS sequence"/>
</dbReference>
<organism evidence="2 3">
    <name type="scientific">Gibberella intermedia</name>
    <name type="common">Bulb rot disease fungus</name>
    <name type="synonym">Fusarium proliferatum</name>
    <dbReference type="NCBI Taxonomy" id="948311"/>
    <lineage>
        <taxon>Eukaryota</taxon>
        <taxon>Fungi</taxon>
        <taxon>Dikarya</taxon>
        <taxon>Ascomycota</taxon>
        <taxon>Pezizomycotina</taxon>
        <taxon>Sordariomycetes</taxon>
        <taxon>Hypocreomycetidae</taxon>
        <taxon>Hypocreales</taxon>
        <taxon>Nectriaceae</taxon>
        <taxon>Fusarium</taxon>
        <taxon>Fusarium fujikuroi species complex</taxon>
    </lineage>
</organism>
<reference evidence="2 3" key="1">
    <citation type="journal article" date="2018" name="Sci. Rep.">
        <title>Characterisation of pathogen-specific regions and novel effector candidates in Fusarium oxysporum f. sp. cepae.</title>
        <authorList>
            <person name="Armitage A.D."/>
            <person name="Taylor A."/>
            <person name="Sobczyk M.K."/>
            <person name="Baxter L."/>
            <person name="Greenfield B.P."/>
            <person name="Bates H.J."/>
            <person name="Wilson F."/>
            <person name="Jackson A.C."/>
            <person name="Ott S."/>
            <person name="Harrison R.J."/>
            <person name="Clarkson J.P."/>
        </authorList>
    </citation>
    <scope>NUCLEOTIDE SEQUENCE [LARGE SCALE GENOMIC DNA]</scope>
    <source>
        <strain evidence="2 3">Fp_A8</strain>
    </source>
</reference>
<evidence type="ECO:0000313" key="3">
    <source>
        <dbReference type="Proteomes" id="UP000283569"/>
    </source>
</evidence>
<dbReference type="AlphaFoldDB" id="A0A420T6L2"/>
<protein>
    <submittedName>
        <fullName evidence="2">Uncharacterized protein</fullName>
    </submittedName>
</protein>
<evidence type="ECO:0000256" key="1">
    <source>
        <dbReference type="SAM" id="MobiDB-lite"/>
    </source>
</evidence>
<accession>A0A420T6L2</accession>
<name>A0A420T6L2_GIBIN</name>
<sequence>MEPTSDKKMRKGTAWKRHNLFDRGFFYNEEISTNSQPDHVEALRESILDFTCNDLSQDASGQDEIFANQATDLTNEKVVEKHWTNFFRDSFFKPLEESISASNRSSEYHIVSMMSLNLNDKVTPTSNRYGSPISASSTPTTGVRRSARIKALRDAQVSPSLTSQLERSASRLKETIAAGRLRRRESGTKFLAGPIEIEVDGSTSDEEYEQVEECDESGEDDEECEDDDEAEEESDGEDSDVEESGEEESDDENLVWDYIRKKYVPVYE</sequence>
<proteinExistence type="predicted"/>
<evidence type="ECO:0000313" key="2">
    <source>
        <dbReference type="EMBL" id="RKL37155.1"/>
    </source>
</evidence>
<gene>
    <name evidence="2" type="ORF">BFJ72_g7811</name>
</gene>
<comment type="caution">
    <text evidence="2">The sequence shown here is derived from an EMBL/GenBank/DDBJ whole genome shotgun (WGS) entry which is preliminary data.</text>
</comment>
<feature type="region of interest" description="Disordered" evidence="1">
    <location>
        <begin position="200"/>
        <end position="254"/>
    </location>
</feature>
<dbReference type="EMBL" id="MRDB01000026">
    <property type="protein sequence ID" value="RKL37155.1"/>
    <property type="molecule type" value="Genomic_DNA"/>
</dbReference>